<proteinExistence type="predicted"/>
<name>A0A4R1H4X1_ANCAQ</name>
<dbReference type="OrthoDB" id="5570877at2"/>
<dbReference type="InterPro" id="IPR016181">
    <property type="entry name" value="Acyl_CoA_acyltransferase"/>
</dbReference>
<dbReference type="Proteomes" id="UP000295030">
    <property type="component" value="Unassembled WGS sequence"/>
</dbReference>
<dbReference type="EMBL" id="SMFY01000006">
    <property type="protein sequence ID" value="TCK16737.1"/>
    <property type="molecule type" value="Genomic_DNA"/>
</dbReference>
<dbReference type="SUPFAM" id="SSF55729">
    <property type="entry name" value="Acyl-CoA N-acyltransferases (Nat)"/>
    <property type="match status" value="1"/>
</dbReference>
<dbReference type="Gene3D" id="3.40.630.30">
    <property type="match status" value="1"/>
</dbReference>
<comment type="caution">
    <text evidence="1">The sequence shown here is derived from an EMBL/GenBank/DDBJ whole genome shotgun (WGS) entry which is preliminary data.</text>
</comment>
<sequence>MSDVSISIEGIGPELLEAYEVSGMDRGKAGEGAIAWAFASNPRPFAVARQDGVITGVSAYILSRMKFGAATGTGLQAVDSFVSSAMRGKGVFTQLARAYDAHAGETGADLVWGFPNDNAAPAWFGKLGWGNLGQVPFLIKPLRAGYLLRKAGLGLDFPIAFSRDQHLPAVTEIGDWADVLWEREAAGIGCASVRDRAFLSHRLIQAPQAGEYRLVADTDSVRPALVATREATRHGGRIGYLMEALGGPSLSGLLNSELGRLRGRGVDLVLAWSFPWSPNYRMLRKAGFLPLPKRLRPIRIWFGSRSRTAVASRAGEARQWYLSYLDSDTV</sequence>
<protein>
    <submittedName>
        <fullName evidence="1">Acetyltransferase (GNAT) family protein</fullName>
    </submittedName>
</protein>
<dbReference type="RefSeq" id="WP_131837367.1">
    <property type="nucleotide sequence ID" value="NZ_SMFY01000006.1"/>
</dbReference>
<evidence type="ECO:0000313" key="1">
    <source>
        <dbReference type="EMBL" id="TCK16737.1"/>
    </source>
</evidence>
<keyword evidence="2" id="KW-1185">Reference proteome</keyword>
<gene>
    <name evidence="1" type="ORF">EV667_4332</name>
</gene>
<keyword evidence="1" id="KW-0808">Transferase</keyword>
<organism evidence="1 2">
    <name type="scientific">Ancylobacter aquaticus</name>
    <dbReference type="NCBI Taxonomy" id="100"/>
    <lineage>
        <taxon>Bacteria</taxon>
        <taxon>Pseudomonadati</taxon>
        <taxon>Pseudomonadota</taxon>
        <taxon>Alphaproteobacteria</taxon>
        <taxon>Hyphomicrobiales</taxon>
        <taxon>Xanthobacteraceae</taxon>
        <taxon>Ancylobacter</taxon>
    </lineage>
</organism>
<reference evidence="1 2" key="1">
    <citation type="submission" date="2019-03" db="EMBL/GenBank/DDBJ databases">
        <title>Genomic Encyclopedia of Type Strains, Phase IV (KMG-IV): sequencing the most valuable type-strain genomes for metagenomic binning, comparative biology and taxonomic classification.</title>
        <authorList>
            <person name="Goeker M."/>
        </authorList>
    </citation>
    <scope>NUCLEOTIDE SEQUENCE [LARGE SCALE GENOMIC DNA]</scope>
    <source>
        <strain evidence="1 2">DSM 101</strain>
    </source>
</reference>
<dbReference type="AlphaFoldDB" id="A0A4R1H4X1"/>
<accession>A0A4R1H4X1</accession>
<evidence type="ECO:0000313" key="2">
    <source>
        <dbReference type="Proteomes" id="UP000295030"/>
    </source>
</evidence>
<dbReference type="GO" id="GO:0016740">
    <property type="term" value="F:transferase activity"/>
    <property type="evidence" value="ECO:0007669"/>
    <property type="project" value="UniProtKB-KW"/>
</dbReference>